<keyword evidence="2" id="KW-0238">DNA-binding</keyword>
<dbReference type="PROSITE" id="PS00041">
    <property type="entry name" value="HTH_ARAC_FAMILY_1"/>
    <property type="match status" value="1"/>
</dbReference>
<keyword evidence="6" id="KW-1185">Reference proteome</keyword>
<dbReference type="InterPro" id="IPR018062">
    <property type="entry name" value="HTH_AraC-typ_CS"/>
</dbReference>
<dbReference type="SMART" id="SM00342">
    <property type="entry name" value="HTH_ARAC"/>
    <property type="match status" value="1"/>
</dbReference>
<evidence type="ECO:0000313" key="6">
    <source>
        <dbReference type="Proteomes" id="UP000295611"/>
    </source>
</evidence>
<dbReference type="PANTHER" id="PTHR46796">
    <property type="entry name" value="HTH-TYPE TRANSCRIPTIONAL ACTIVATOR RHAS-RELATED"/>
    <property type="match status" value="1"/>
</dbReference>
<dbReference type="InterPro" id="IPR009057">
    <property type="entry name" value="Homeodomain-like_sf"/>
</dbReference>
<dbReference type="InterPro" id="IPR050204">
    <property type="entry name" value="AraC_XylS_family_regulators"/>
</dbReference>
<sequence length="329" mass="38001">MRRDGKPALHIPADFCSRFRANAYARAKLISMETPIHRPQPASPVYEVLSQSRADLEREALLGDGLRAALWRREQLEDTIYDRPTHHTLSLYLEDGYDVYLNGQPSRRGGPGKLCLLPAEHESYWRINGRIRFVHFYFTQEQFGELAVRMLDREPRLLALRQNIYWEDDRLAGLGRQLAAQHWQDSESRLNANAIGHEMLAYLLLNHSDRQRGLPVRGGLAPTLRRRALELIDHRLDGELTVGELAQALSLSEYHFARMFRESVGEAPHRWIMRRRLARARDLLSRGDLPLTVVAHRSGFSHASHLTRHFREALGVTPGIYRLWTQNRG</sequence>
<dbReference type="EMBL" id="SNZP01000003">
    <property type="protein sequence ID" value="TDR81485.1"/>
    <property type="molecule type" value="Genomic_DNA"/>
</dbReference>
<dbReference type="InterPro" id="IPR018060">
    <property type="entry name" value="HTH_AraC"/>
</dbReference>
<reference evidence="5 6" key="1">
    <citation type="submission" date="2019-03" db="EMBL/GenBank/DDBJ databases">
        <title>Genomic Encyclopedia of Type Strains, Phase III (KMG-III): the genomes of soil and plant-associated and newly described type strains.</title>
        <authorList>
            <person name="Whitman W."/>
        </authorList>
    </citation>
    <scope>NUCLEOTIDE SEQUENCE [LARGE SCALE GENOMIC DNA]</scope>
    <source>
        <strain evidence="5 6">CECT 8976</strain>
    </source>
</reference>
<keyword evidence="3" id="KW-0804">Transcription</keyword>
<evidence type="ECO:0000256" key="1">
    <source>
        <dbReference type="ARBA" id="ARBA00023015"/>
    </source>
</evidence>
<accession>A0A4R7BC56</accession>
<organism evidence="5 6">
    <name type="scientific">Paludibacterium purpuratum</name>
    <dbReference type="NCBI Taxonomy" id="1144873"/>
    <lineage>
        <taxon>Bacteria</taxon>
        <taxon>Pseudomonadati</taxon>
        <taxon>Pseudomonadota</taxon>
        <taxon>Betaproteobacteria</taxon>
        <taxon>Neisseriales</taxon>
        <taxon>Chromobacteriaceae</taxon>
        <taxon>Paludibacterium</taxon>
    </lineage>
</organism>
<evidence type="ECO:0000256" key="3">
    <source>
        <dbReference type="ARBA" id="ARBA00023163"/>
    </source>
</evidence>
<feature type="domain" description="HTH araC/xylS-type" evidence="4">
    <location>
        <begin position="226"/>
        <end position="324"/>
    </location>
</feature>
<gene>
    <name evidence="5" type="ORF">DFP86_103138</name>
</gene>
<dbReference type="AlphaFoldDB" id="A0A4R7BC56"/>
<comment type="caution">
    <text evidence="5">The sequence shown here is derived from an EMBL/GenBank/DDBJ whole genome shotgun (WGS) entry which is preliminary data.</text>
</comment>
<evidence type="ECO:0000256" key="2">
    <source>
        <dbReference type="ARBA" id="ARBA00023125"/>
    </source>
</evidence>
<dbReference type="Gene3D" id="1.10.10.60">
    <property type="entry name" value="Homeodomain-like"/>
    <property type="match status" value="1"/>
</dbReference>
<protein>
    <submittedName>
        <fullName evidence="5">AraC family transcriptional regulator</fullName>
    </submittedName>
</protein>
<name>A0A4R7BC56_9NEIS</name>
<evidence type="ECO:0000313" key="5">
    <source>
        <dbReference type="EMBL" id="TDR81485.1"/>
    </source>
</evidence>
<dbReference type="GO" id="GO:0043565">
    <property type="term" value="F:sequence-specific DNA binding"/>
    <property type="evidence" value="ECO:0007669"/>
    <property type="project" value="InterPro"/>
</dbReference>
<dbReference type="PANTHER" id="PTHR46796:SF6">
    <property type="entry name" value="ARAC SUBFAMILY"/>
    <property type="match status" value="1"/>
</dbReference>
<proteinExistence type="predicted"/>
<keyword evidence="1" id="KW-0805">Transcription regulation</keyword>
<evidence type="ECO:0000259" key="4">
    <source>
        <dbReference type="PROSITE" id="PS01124"/>
    </source>
</evidence>
<dbReference type="SUPFAM" id="SSF46689">
    <property type="entry name" value="Homeodomain-like"/>
    <property type="match status" value="2"/>
</dbReference>
<dbReference type="Pfam" id="PF12833">
    <property type="entry name" value="HTH_18"/>
    <property type="match status" value="1"/>
</dbReference>
<dbReference type="PROSITE" id="PS01124">
    <property type="entry name" value="HTH_ARAC_FAMILY_2"/>
    <property type="match status" value="1"/>
</dbReference>
<dbReference type="GO" id="GO:0003700">
    <property type="term" value="F:DNA-binding transcription factor activity"/>
    <property type="evidence" value="ECO:0007669"/>
    <property type="project" value="InterPro"/>
</dbReference>
<dbReference type="Proteomes" id="UP000295611">
    <property type="component" value="Unassembled WGS sequence"/>
</dbReference>